<dbReference type="EMBL" id="JAODUP010000347">
    <property type="protein sequence ID" value="KAK2151889.1"/>
    <property type="molecule type" value="Genomic_DNA"/>
</dbReference>
<accession>A0AAD9JFC2</accession>
<proteinExistence type="predicted"/>
<evidence type="ECO:0000313" key="1">
    <source>
        <dbReference type="EMBL" id="KAK2151889.1"/>
    </source>
</evidence>
<reference evidence="1" key="1">
    <citation type="journal article" date="2023" name="Mol. Biol. Evol.">
        <title>Third-Generation Sequencing Reveals the Adaptive Role of the Epigenome in Three Deep-Sea Polychaetes.</title>
        <authorList>
            <person name="Perez M."/>
            <person name="Aroh O."/>
            <person name="Sun Y."/>
            <person name="Lan Y."/>
            <person name="Juniper S.K."/>
            <person name="Young C.R."/>
            <person name="Angers B."/>
            <person name="Qian P.Y."/>
        </authorList>
    </citation>
    <scope>NUCLEOTIDE SEQUENCE</scope>
    <source>
        <strain evidence="1">P08H-3</strain>
    </source>
</reference>
<keyword evidence="2" id="KW-1185">Reference proteome</keyword>
<gene>
    <name evidence="1" type="ORF">LSH36_347g01013</name>
</gene>
<organism evidence="1 2">
    <name type="scientific">Paralvinella palmiformis</name>
    <dbReference type="NCBI Taxonomy" id="53620"/>
    <lineage>
        <taxon>Eukaryota</taxon>
        <taxon>Metazoa</taxon>
        <taxon>Spiralia</taxon>
        <taxon>Lophotrochozoa</taxon>
        <taxon>Annelida</taxon>
        <taxon>Polychaeta</taxon>
        <taxon>Sedentaria</taxon>
        <taxon>Canalipalpata</taxon>
        <taxon>Terebellida</taxon>
        <taxon>Terebelliformia</taxon>
        <taxon>Alvinellidae</taxon>
        <taxon>Paralvinella</taxon>
    </lineage>
</organism>
<protein>
    <submittedName>
        <fullName evidence="1">Uncharacterized protein</fullName>
    </submittedName>
</protein>
<comment type="caution">
    <text evidence="1">The sequence shown here is derived from an EMBL/GenBank/DDBJ whole genome shotgun (WGS) entry which is preliminary data.</text>
</comment>
<name>A0AAD9JFC2_9ANNE</name>
<dbReference type="Proteomes" id="UP001208570">
    <property type="component" value="Unassembled WGS sequence"/>
</dbReference>
<evidence type="ECO:0000313" key="2">
    <source>
        <dbReference type="Proteomes" id="UP001208570"/>
    </source>
</evidence>
<sequence>MDTCILMPPELSLILLPHPDPSKIFEMSVTLWSNCTLKPGKVFKPDDGRMTSDKLEVYGILPLKDLDLCANFNYLRNVASFIRGKELPQRKLIPLISIRPEVVGTIFTTIGRSNLDTRPSGPLPGLPACSARLGSAINRSLYKCPP</sequence>
<dbReference type="AlphaFoldDB" id="A0AAD9JFC2"/>